<dbReference type="GO" id="GO:0005829">
    <property type="term" value="C:cytosol"/>
    <property type="evidence" value="ECO:0007669"/>
    <property type="project" value="TreeGrafter"/>
</dbReference>
<dbReference type="AlphaFoldDB" id="A0A2I8VQ01"/>
<gene>
    <name evidence="2" type="ORF">C2R22_14575</name>
</gene>
<dbReference type="InterPro" id="IPR004305">
    <property type="entry name" value="Thiaminase-2/PQQC"/>
</dbReference>
<dbReference type="PANTHER" id="PTHR43198:SF2">
    <property type="entry name" value="SI:CH1073-67J19.1-RELATED"/>
    <property type="match status" value="1"/>
</dbReference>
<dbReference type="PANTHER" id="PTHR43198">
    <property type="entry name" value="BIFUNCTIONAL TH2 PROTEIN"/>
    <property type="match status" value="1"/>
</dbReference>
<dbReference type="Gene3D" id="1.20.910.10">
    <property type="entry name" value="Heme oxygenase-like"/>
    <property type="match status" value="1"/>
</dbReference>
<evidence type="ECO:0000259" key="1">
    <source>
        <dbReference type="Pfam" id="PF03070"/>
    </source>
</evidence>
<organism evidence="2 3">
    <name type="scientific">Salinigranum rubrum</name>
    <dbReference type="NCBI Taxonomy" id="755307"/>
    <lineage>
        <taxon>Archaea</taxon>
        <taxon>Methanobacteriati</taxon>
        <taxon>Methanobacteriota</taxon>
        <taxon>Stenosarchaea group</taxon>
        <taxon>Halobacteria</taxon>
        <taxon>Halobacteriales</taxon>
        <taxon>Haloferacaceae</taxon>
        <taxon>Salinigranum</taxon>
    </lineage>
</organism>
<accession>A0A2I8VQ01</accession>
<sequence>MGRRLARGGVGGGGVTVPSTYADYADARDDPRFTDWLRARSEPAWTEATEHRFVAELADGTVADDVFRRYLVQDYAFVTTLAALVGHAAGEAPTVAGKRELAGFLRTLTDEEDDYFERSFDALSVPEADRTSPRKTATTEAFEDLLTRAAHEGGYAESLATLLAVEWVYCTWGVANADASPDPFYLVEWIDLHSVPAFESFVAWLRTELDREGPTLSPRREERVARHFRRAVDIEVAFFDAAYGR</sequence>
<dbReference type="OrthoDB" id="196770at2157"/>
<name>A0A2I8VQ01_9EURY</name>
<dbReference type="Proteomes" id="UP000236584">
    <property type="component" value="Chromosome"/>
</dbReference>
<feature type="domain" description="Thiaminase-2/PQQC" evidence="1">
    <location>
        <begin position="39"/>
        <end position="243"/>
    </location>
</feature>
<protein>
    <submittedName>
        <fullName evidence="2">Transcriptional regulator</fullName>
    </submittedName>
</protein>
<dbReference type="InterPro" id="IPR016084">
    <property type="entry name" value="Haem_Oase-like_multi-hlx"/>
</dbReference>
<dbReference type="SUPFAM" id="SSF48613">
    <property type="entry name" value="Heme oxygenase-like"/>
    <property type="match status" value="1"/>
</dbReference>
<dbReference type="PIRSF" id="PIRSF003170">
    <property type="entry name" value="Pet18p"/>
    <property type="match status" value="1"/>
</dbReference>
<reference evidence="2 3" key="1">
    <citation type="submission" date="2018-01" db="EMBL/GenBank/DDBJ databases">
        <title>Complete genome sequence of Salinigranum rubrum GX10T, an extremely halophilic archaeon isolated from a marine solar saltern.</title>
        <authorList>
            <person name="Han S."/>
        </authorList>
    </citation>
    <scope>NUCLEOTIDE SEQUENCE [LARGE SCALE GENOMIC DNA]</scope>
    <source>
        <strain evidence="2 3">GX10</strain>
    </source>
</reference>
<evidence type="ECO:0000313" key="2">
    <source>
        <dbReference type="EMBL" id="AUV84002.1"/>
    </source>
</evidence>
<keyword evidence="3" id="KW-1185">Reference proteome</keyword>
<dbReference type="InterPro" id="IPR026285">
    <property type="entry name" value="TenA_E"/>
</dbReference>
<dbReference type="KEGG" id="srub:C2R22_14575"/>
<proteinExistence type="predicted"/>
<dbReference type="CDD" id="cd19358">
    <property type="entry name" value="TenA_E_Spr0628-like"/>
    <property type="match status" value="1"/>
</dbReference>
<dbReference type="InterPro" id="IPR050967">
    <property type="entry name" value="Thiamine_Salvage_TenA"/>
</dbReference>
<dbReference type="Pfam" id="PF03070">
    <property type="entry name" value="TENA_THI-4"/>
    <property type="match status" value="1"/>
</dbReference>
<evidence type="ECO:0000313" key="3">
    <source>
        <dbReference type="Proteomes" id="UP000236584"/>
    </source>
</evidence>
<dbReference type="EMBL" id="CP026309">
    <property type="protein sequence ID" value="AUV84002.1"/>
    <property type="molecule type" value="Genomic_DNA"/>
</dbReference>